<sequence>MDSLLKFTNKGIYCPQGNFYIDPWRPVKKALITHGHADHSRSGHQYYLAHHQSEAIMRQRLGDGIKIETVNYNKPISINGVKVSFHPAGHIPGSAQIRLECKGKVSVASGDYKLEDDGLSTPFEPVKCHEFVTETTFGLPIYQWKPQNETFQEINSWWRQNNENGKTSVIFAYALGKAQRIMKNVDTEIGQIYTHGAVENATEALRKTGLELPETIKITNDIPTKDYKGNLVIATPASIGTPWMKKLAPYSTGIASGWMMLRGTRRRKAADRGFVLSDHADWTGLLEAVKLSEAETVYSTHGYSNVFTKYLKEEKGLNAISLDSQFEGESLDSEL</sequence>
<dbReference type="InterPro" id="IPR026360">
    <property type="entry name" value="Xnuc_lig_assoc"/>
</dbReference>
<dbReference type="InterPro" id="IPR050698">
    <property type="entry name" value="MBL"/>
</dbReference>
<protein>
    <submittedName>
        <fullName evidence="1">Putative mRNA 3-end processing factor</fullName>
    </submittedName>
</protein>
<dbReference type="AlphaFoldDB" id="A0A1X7KF16"/>
<accession>A0A1X7KF16</accession>
<proteinExistence type="predicted"/>
<name>A0A1X7KF16_9BACT</name>
<evidence type="ECO:0000313" key="2">
    <source>
        <dbReference type="Proteomes" id="UP000193804"/>
    </source>
</evidence>
<dbReference type="RefSeq" id="WP_085517845.1">
    <property type="nucleotide sequence ID" value="NZ_FXAW01000005.1"/>
</dbReference>
<dbReference type="SUPFAM" id="SSF56281">
    <property type="entry name" value="Metallo-hydrolase/oxidoreductase"/>
    <property type="match status" value="1"/>
</dbReference>
<reference evidence="2" key="1">
    <citation type="submission" date="2017-04" db="EMBL/GenBank/DDBJ databases">
        <authorList>
            <person name="Varghese N."/>
            <person name="Submissions S."/>
        </authorList>
    </citation>
    <scope>NUCLEOTIDE SEQUENCE [LARGE SCALE GENOMIC DNA]</scope>
    <source>
        <strain evidence="2">DSM 4125</strain>
    </source>
</reference>
<dbReference type="NCBIfam" id="TIGR04122">
    <property type="entry name" value="Xnuc_lig_assoc"/>
    <property type="match status" value="1"/>
</dbReference>
<dbReference type="PANTHER" id="PTHR11203">
    <property type="entry name" value="CLEAVAGE AND POLYADENYLATION SPECIFICITY FACTOR FAMILY MEMBER"/>
    <property type="match status" value="1"/>
</dbReference>
<dbReference type="InterPro" id="IPR036866">
    <property type="entry name" value="RibonucZ/Hydroxyglut_hydro"/>
</dbReference>
<gene>
    <name evidence="1" type="ORF">SAMN05661096_02680</name>
</gene>
<dbReference type="PANTHER" id="PTHR11203:SF49">
    <property type="entry name" value="BLL1145 PROTEIN"/>
    <property type="match status" value="1"/>
</dbReference>
<evidence type="ECO:0000313" key="1">
    <source>
        <dbReference type="EMBL" id="SMG39728.1"/>
    </source>
</evidence>
<dbReference type="EMBL" id="FXAW01000005">
    <property type="protein sequence ID" value="SMG39728.1"/>
    <property type="molecule type" value="Genomic_DNA"/>
</dbReference>
<dbReference type="STRING" id="1028.SAMN05661096_02680"/>
<dbReference type="Gene3D" id="3.60.15.10">
    <property type="entry name" value="Ribonuclease Z/Hydroxyacylglutathione hydrolase-like"/>
    <property type="match status" value="1"/>
</dbReference>
<organism evidence="1 2">
    <name type="scientific">Marivirga sericea</name>
    <dbReference type="NCBI Taxonomy" id="1028"/>
    <lineage>
        <taxon>Bacteria</taxon>
        <taxon>Pseudomonadati</taxon>
        <taxon>Bacteroidota</taxon>
        <taxon>Cytophagia</taxon>
        <taxon>Cytophagales</taxon>
        <taxon>Marivirgaceae</taxon>
        <taxon>Marivirga</taxon>
    </lineage>
</organism>
<dbReference type="OrthoDB" id="9803916at2"/>
<dbReference type="GO" id="GO:0004521">
    <property type="term" value="F:RNA endonuclease activity"/>
    <property type="evidence" value="ECO:0007669"/>
    <property type="project" value="TreeGrafter"/>
</dbReference>
<dbReference type="Proteomes" id="UP000193804">
    <property type="component" value="Unassembled WGS sequence"/>
</dbReference>
<keyword evidence="2" id="KW-1185">Reference proteome</keyword>